<dbReference type="EMBL" id="VSSQ01001414">
    <property type="protein sequence ID" value="MPM08120.1"/>
    <property type="molecule type" value="Genomic_DNA"/>
</dbReference>
<name>A0A644WW47_9ZZZZ</name>
<organism evidence="1">
    <name type="scientific">bioreactor metagenome</name>
    <dbReference type="NCBI Taxonomy" id="1076179"/>
    <lineage>
        <taxon>unclassified sequences</taxon>
        <taxon>metagenomes</taxon>
        <taxon>ecological metagenomes</taxon>
    </lineage>
</organism>
<comment type="caution">
    <text evidence="1">The sequence shown here is derived from an EMBL/GenBank/DDBJ whole genome shotgun (WGS) entry which is preliminary data.</text>
</comment>
<evidence type="ECO:0008006" key="2">
    <source>
        <dbReference type="Google" id="ProtNLM"/>
    </source>
</evidence>
<accession>A0A644WW47</accession>
<dbReference type="AlphaFoldDB" id="A0A644WW47"/>
<evidence type="ECO:0000313" key="1">
    <source>
        <dbReference type="EMBL" id="MPM08120.1"/>
    </source>
</evidence>
<sequence length="215" mass="24594">MNARQKLQIDYYINEIDSAIAEFEDSKDPSKLYDLCEQIQAVYSGEISGIDDQYEKICNYSGLIERCSKAISALLKNHVSSSYNPIENELVNNTRNSLQCCPGALEQYDCALAKYESGVFERNTLDDMRLSFEILLKYLLSNDRSLENQIGILGDKLKELNTSVEIRNMLTTVVNYFGKYQNDHVKHKDAVNSNEIEFIIELTSVLMKFLIKTLT</sequence>
<gene>
    <name evidence="1" type="ORF">SDC9_54432</name>
</gene>
<proteinExistence type="predicted"/>
<protein>
    <recommendedName>
        <fullName evidence="2">Abortive infection protein-like C-terminal domain-containing protein</fullName>
    </recommendedName>
</protein>
<reference evidence="1" key="1">
    <citation type="submission" date="2019-08" db="EMBL/GenBank/DDBJ databases">
        <authorList>
            <person name="Kucharzyk K."/>
            <person name="Murdoch R.W."/>
            <person name="Higgins S."/>
            <person name="Loffler F."/>
        </authorList>
    </citation>
    <scope>NUCLEOTIDE SEQUENCE</scope>
</reference>